<keyword evidence="1" id="KW-0812">Transmembrane</keyword>
<dbReference type="Pfam" id="PF01569">
    <property type="entry name" value="PAP2"/>
    <property type="match status" value="1"/>
</dbReference>
<evidence type="ECO:0000259" key="2">
    <source>
        <dbReference type="Pfam" id="PF01569"/>
    </source>
</evidence>
<proteinExistence type="predicted"/>
<feature type="transmembrane region" description="Helical" evidence="1">
    <location>
        <begin position="62"/>
        <end position="83"/>
    </location>
</feature>
<dbReference type="Proteomes" id="UP000774130">
    <property type="component" value="Unassembled WGS sequence"/>
</dbReference>
<keyword evidence="1" id="KW-0472">Membrane</keyword>
<evidence type="ECO:0000313" key="4">
    <source>
        <dbReference type="Proteomes" id="UP000774130"/>
    </source>
</evidence>
<dbReference type="InterPro" id="IPR000326">
    <property type="entry name" value="PAP2/HPO"/>
</dbReference>
<organism evidence="3 4">
    <name type="scientific">Enterococcus alishanensis</name>
    <dbReference type="NCBI Taxonomy" id="1303817"/>
    <lineage>
        <taxon>Bacteria</taxon>
        <taxon>Bacillati</taxon>
        <taxon>Bacillota</taxon>
        <taxon>Bacilli</taxon>
        <taxon>Lactobacillales</taxon>
        <taxon>Enterococcaceae</taxon>
        <taxon>Enterococcus</taxon>
    </lineage>
</organism>
<feature type="transmembrane region" description="Helical" evidence="1">
    <location>
        <begin position="158"/>
        <end position="176"/>
    </location>
</feature>
<accession>A0ABS6TDE9</accession>
<keyword evidence="1" id="KW-1133">Transmembrane helix</keyword>
<evidence type="ECO:0000256" key="1">
    <source>
        <dbReference type="SAM" id="Phobius"/>
    </source>
</evidence>
<gene>
    <name evidence="3" type="ORF">KUA55_09725</name>
</gene>
<reference evidence="3 4" key="1">
    <citation type="submission" date="2021-06" db="EMBL/GenBank/DDBJ databases">
        <title>Enterococcus alishanensis sp. nov., a novel lactic acid bacterium isolated from fresh coffee beans.</title>
        <authorList>
            <person name="Chen Y.-S."/>
        </authorList>
    </citation>
    <scope>NUCLEOTIDE SEQUENCE [LARGE SCALE GENOMIC DNA]</scope>
    <source>
        <strain evidence="3 4">ALS3</strain>
    </source>
</reference>
<keyword evidence="4" id="KW-1185">Reference proteome</keyword>
<dbReference type="RefSeq" id="WP_218325998.1">
    <property type="nucleotide sequence ID" value="NZ_JAHUZB010000003.1"/>
</dbReference>
<evidence type="ECO:0000313" key="3">
    <source>
        <dbReference type="EMBL" id="MBV7390961.1"/>
    </source>
</evidence>
<protein>
    <submittedName>
        <fullName evidence="3">Phosphatase PAP2 family protein</fullName>
    </submittedName>
</protein>
<feature type="transmembrane region" description="Helical" evidence="1">
    <location>
        <begin position="182"/>
        <end position="202"/>
    </location>
</feature>
<feature type="transmembrane region" description="Helical" evidence="1">
    <location>
        <begin position="132"/>
        <end position="151"/>
    </location>
</feature>
<sequence>MKQKSIKLVIPLLLFLIFTMAVKVIDVREIGPQSSFVGFATINQWGHHFFGVHPLWDKLSDVFLLFTILVALYFVIKGAFQWVKRKRLLLVDQNILVLGIIYFIMSCCYLFFEKVVINYRPILVEGLMEPSYPSSHILFGVTVLACGIIYFKRKTVTLIFSLVMIILVISRLLSGVHWLSDIVGSLLLSFFLIYTYQIFANVKNK</sequence>
<feature type="domain" description="Phosphatidic acid phosphatase type 2/haloperoxidase" evidence="2">
    <location>
        <begin position="125"/>
        <end position="198"/>
    </location>
</feature>
<comment type="caution">
    <text evidence="3">The sequence shown here is derived from an EMBL/GenBank/DDBJ whole genome shotgun (WGS) entry which is preliminary data.</text>
</comment>
<dbReference type="EMBL" id="JAHUZB010000003">
    <property type="protein sequence ID" value="MBV7390961.1"/>
    <property type="molecule type" value="Genomic_DNA"/>
</dbReference>
<feature type="transmembrane region" description="Helical" evidence="1">
    <location>
        <begin position="95"/>
        <end position="112"/>
    </location>
</feature>
<dbReference type="CDD" id="cd01610">
    <property type="entry name" value="PAP2_like"/>
    <property type="match status" value="1"/>
</dbReference>
<name>A0ABS6TDE9_9ENTE</name>